<organism evidence="9 10">
    <name type="scientific">Furculomyces boomerangus</name>
    <dbReference type="NCBI Taxonomy" id="61424"/>
    <lineage>
        <taxon>Eukaryota</taxon>
        <taxon>Fungi</taxon>
        <taxon>Fungi incertae sedis</taxon>
        <taxon>Zoopagomycota</taxon>
        <taxon>Kickxellomycotina</taxon>
        <taxon>Harpellomycetes</taxon>
        <taxon>Harpellales</taxon>
        <taxon>Harpellaceae</taxon>
        <taxon>Furculomyces</taxon>
    </lineage>
</organism>
<evidence type="ECO:0000313" key="9">
    <source>
        <dbReference type="EMBL" id="PVU92564.1"/>
    </source>
</evidence>
<proteinExistence type="inferred from homology"/>
<feature type="transmembrane region" description="Helical" evidence="8">
    <location>
        <begin position="15"/>
        <end position="36"/>
    </location>
</feature>
<evidence type="ECO:0000256" key="8">
    <source>
        <dbReference type="SAM" id="Phobius"/>
    </source>
</evidence>
<evidence type="ECO:0000256" key="6">
    <source>
        <dbReference type="ARBA" id="ARBA00023136"/>
    </source>
</evidence>
<evidence type="ECO:0000256" key="2">
    <source>
        <dbReference type="ARBA" id="ARBA00006175"/>
    </source>
</evidence>
<comment type="caution">
    <text evidence="9">The sequence shown here is derived from an EMBL/GenBank/DDBJ whole genome shotgun (WGS) entry which is preliminary data.</text>
</comment>
<keyword evidence="10" id="KW-1185">Reference proteome</keyword>
<comment type="subcellular location">
    <subcellularLocation>
        <location evidence="1">Membrane</location>
        <topology evidence="1">Multi-pass membrane protein</topology>
    </subcellularLocation>
</comment>
<comment type="similarity">
    <text evidence="2 7">Belongs to the MIP/aquaporin (TC 1.A.8) family.</text>
</comment>
<dbReference type="STRING" id="61424.A0A2T9YJW4"/>
<evidence type="ECO:0000313" key="10">
    <source>
        <dbReference type="Proteomes" id="UP000245699"/>
    </source>
</evidence>
<feature type="transmembrane region" description="Helical" evidence="8">
    <location>
        <begin position="279"/>
        <end position="302"/>
    </location>
</feature>
<dbReference type="GO" id="GO:0005886">
    <property type="term" value="C:plasma membrane"/>
    <property type="evidence" value="ECO:0007669"/>
    <property type="project" value="TreeGrafter"/>
</dbReference>
<dbReference type="OrthoDB" id="3222at2759"/>
<evidence type="ECO:0000256" key="4">
    <source>
        <dbReference type="ARBA" id="ARBA00022692"/>
    </source>
</evidence>
<feature type="transmembrane region" description="Helical" evidence="8">
    <location>
        <begin position="226"/>
        <end position="245"/>
    </location>
</feature>
<evidence type="ECO:0008006" key="11">
    <source>
        <dbReference type="Google" id="ProtNLM"/>
    </source>
</evidence>
<dbReference type="SUPFAM" id="SSF81338">
    <property type="entry name" value="Aquaporin-like"/>
    <property type="match status" value="1"/>
</dbReference>
<keyword evidence="5 8" id="KW-1133">Transmembrane helix</keyword>
<keyword evidence="6 8" id="KW-0472">Membrane</keyword>
<dbReference type="Gene3D" id="1.20.1080.10">
    <property type="entry name" value="Glycerol uptake facilitator protein"/>
    <property type="match status" value="1"/>
</dbReference>
<keyword evidence="3 7" id="KW-0813">Transport</keyword>
<name>A0A2T9YJW4_9FUNG</name>
<keyword evidence="4 7" id="KW-0812">Transmembrane</keyword>
<dbReference type="InterPro" id="IPR000425">
    <property type="entry name" value="MIP"/>
</dbReference>
<dbReference type="InterPro" id="IPR050363">
    <property type="entry name" value="MIP/Aquaporin"/>
</dbReference>
<dbReference type="PANTHER" id="PTHR43829">
    <property type="entry name" value="AQUAPORIN OR AQUAGLYCEROPORIN RELATED"/>
    <property type="match status" value="1"/>
</dbReference>
<dbReference type="GO" id="GO:0015254">
    <property type="term" value="F:glycerol channel activity"/>
    <property type="evidence" value="ECO:0007669"/>
    <property type="project" value="TreeGrafter"/>
</dbReference>
<feature type="transmembrane region" description="Helical" evidence="8">
    <location>
        <begin position="96"/>
        <end position="117"/>
    </location>
</feature>
<protein>
    <recommendedName>
        <fullName evidence="11">Aquaporin</fullName>
    </recommendedName>
</protein>
<reference evidence="9 10" key="1">
    <citation type="journal article" date="2018" name="MBio">
        <title>Comparative Genomics Reveals the Core Gene Toolbox for the Fungus-Insect Symbiosis.</title>
        <authorList>
            <person name="Wang Y."/>
            <person name="Stata M."/>
            <person name="Wang W."/>
            <person name="Stajich J.E."/>
            <person name="White M.M."/>
            <person name="Moncalvo J.M."/>
        </authorList>
    </citation>
    <scope>NUCLEOTIDE SEQUENCE [LARGE SCALE GENOMIC DNA]</scope>
    <source>
        <strain evidence="9 10">AUS-77-4</strain>
    </source>
</reference>
<gene>
    <name evidence="9" type="ORF">BB559_003696</name>
</gene>
<dbReference type="Proteomes" id="UP000245699">
    <property type="component" value="Unassembled WGS sequence"/>
</dbReference>
<evidence type="ECO:0000256" key="1">
    <source>
        <dbReference type="ARBA" id="ARBA00004141"/>
    </source>
</evidence>
<evidence type="ECO:0000256" key="5">
    <source>
        <dbReference type="ARBA" id="ARBA00022989"/>
    </source>
</evidence>
<evidence type="ECO:0000256" key="7">
    <source>
        <dbReference type="RuleBase" id="RU000477"/>
    </source>
</evidence>
<dbReference type="Pfam" id="PF00230">
    <property type="entry name" value="MIP"/>
    <property type="match status" value="2"/>
</dbReference>
<dbReference type="PRINTS" id="PR00783">
    <property type="entry name" value="MINTRINSICP"/>
</dbReference>
<evidence type="ECO:0000256" key="3">
    <source>
        <dbReference type="ARBA" id="ARBA00022448"/>
    </source>
</evidence>
<accession>A0A2T9YJW4</accession>
<dbReference type="GO" id="GO:0015250">
    <property type="term" value="F:water channel activity"/>
    <property type="evidence" value="ECO:0007669"/>
    <property type="project" value="TreeGrafter"/>
</dbReference>
<dbReference type="EMBL" id="MBFT01000358">
    <property type="protein sequence ID" value="PVU92564.1"/>
    <property type="molecule type" value="Genomic_DNA"/>
</dbReference>
<sequence length="316" mass="34380">MSKLNKNIGNFYQKISPFVAELTGTFVFVFVGQSIVLQQLTNNSAATFNYFAVCLGYGLALMMGIFVSGGLSGGHLNPVISLGFVMFRSFRPFNMVMYFIMQMMGAVLGNFVSYCVYFDKVRVMTNLNFFGETGLYQNATTEASTTSIQSSLYESIGTDGSFLSSLLALANKKSENTLIVFDENTPKNGLVASVFSLFFCELVGTCLLTIGIFAITDIKNSSSRKVAPITIGLLYFGCKLVFGLASHGGTFNPALDASSRLLGALFFSKLKIPGLFQPIYMISTIIGPFIGGILGASFYEALTWSNEEHRVKVGEK</sequence>
<feature type="transmembrane region" description="Helical" evidence="8">
    <location>
        <begin position="190"/>
        <end position="214"/>
    </location>
</feature>
<dbReference type="PANTHER" id="PTHR43829:SF9">
    <property type="entry name" value="AQUAPORIN-9"/>
    <property type="match status" value="1"/>
</dbReference>
<feature type="transmembrane region" description="Helical" evidence="8">
    <location>
        <begin position="48"/>
        <end position="76"/>
    </location>
</feature>
<dbReference type="InterPro" id="IPR023271">
    <property type="entry name" value="Aquaporin-like"/>
</dbReference>
<dbReference type="AlphaFoldDB" id="A0A2T9YJW4"/>